<accession>A0A316DPH2</accession>
<evidence type="ECO:0000256" key="1">
    <source>
        <dbReference type="ARBA" id="ARBA00009477"/>
    </source>
</evidence>
<dbReference type="Gene3D" id="2.40.420.20">
    <property type="match status" value="1"/>
</dbReference>
<evidence type="ECO:0000313" key="4">
    <source>
        <dbReference type="Proteomes" id="UP000245489"/>
    </source>
</evidence>
<dbReference type="InterPro" id="IPR006143">
    <property type="entry name" value="RND_pump_MFP"/>
</dbReference>
<dbReference type="GO" id="GO:0015679">
    <property type="term" value="P:plasma membrane copper ion transport"/>
    <property type="evidence" value="ECO:0007669"/>
    <property type="project" value="TreeGrafter"/>
</dbReference>
<gene>
    <name evidence="3" type="ORF">LV89_03924</name>
</gene>
<dbReference type="GO" id="GO:0022857">
    <property type="term" value="F:transmembrane transporter activity"/>
    <property type="evidence" value="ECO:0007669"/>
    <property type="project" value="InterPro"/>
</dbReference>
<dbReference type="InterPro" id="IPR051909">
    <property type="entry name" value="MFP_Cation_Efflux"/>
</dbReference>
<dbReference type="GO" id="GO:0030313">
    <property type="term" value="C:cell envelope"/>
    <property type="evidence" value="ECO:0007669"/>
    <property type="project" value="TreeGrafter"/>
</dbReference>
<dbReference type="Gene3D" id="1.10.287.470">
    <property type="entry name" value="Helix hairpin bin"/>
    <property type="match status" value="1"/>
</dbReference>
<dbReference type="Proteomes" id="UP000245489">
    <property type="component" value="Unassembled WGS sequence"/>
</dbReference>
<name>A0A316DPH2_9BACT</name>
<evidence type="ECO:0000313" key="3">
    <source>
        <dbReference type="EMBL" id="PWK19408.1"/>
    </source>
</evidence>
<keyword evidence="4" id="KW-1185">Reference proteome</keyword>
<dbReference type="GO" id="GO:0016020">
    <property type="term" value="C:membrane"/>
    <property type="evidence" value="ECO:0007669"/>
    <property type="project" value="InterPro"/>
</dbReference>
<keyword evidence="2" id="KW-0813">Transport</keyword>
<dbReference type="AlphaFoldDB" id="A0A316DPH2"/>
<reference evidence="3 4" key="1">
    <citation type="submission" date="2018-05" db="EMBL/GenBank/DDBJ databases">
        <title>Genomic Encyclopedia of Archaeal and Bacterial Type Strains, Phase II (KMG-II): from individual species to whole genera.</title>
        <authorList>
            <person name="Goeker M."/>
        </authorList>
    </citation>
    <scope>NUCLEOTIDE SEQUENCE [LARGE SCALE GENOMIC DNA]</scope>
    <source>
        <strain evidence="3 4">DSM 22214</strain>
    </source>
</reference>
<dbReference type="EMBL" id="QGGO01000027">
    <property type="protein sequence ID" value="PWK19408.1"/>
    <property type="molecule type" value="Genomic_DNA"/>
</dbReference>
<dbReference type="GO" id="GO:0060003">
    <property type="term" value="P:copper ion export"/>
    <property type="evidence" value="ECO:0007669"/>
    <property type="project" value="TreeGrafter"/>
</dbReference>
<organism evidence="3 4">
    <name type="scientific">Arcicella aurantiaca</name>
    <dbReference type="NCBI Taxonomy" id="591202"/>
    <lineage>
        <taxon>Bacteria</taxon>
        <taxon>Pseudomonadati</taxon>
        <taxon>Bacteroidota</taxon>
        <taxon>Cytophagia</taxon>
        <taxon>Cytophagales</taxon>
        <taxon>Flectobacillaceae</taxon>
        <taxon>Arcicella</taxon>
    </lineage>
</organism>
<proteinExistence type="inferred from homology"/>
<comment type="caution">
    <text evidence="3">The sequence shown here is derived from an EMBL/GenBank/DDBJ whole genome shotgun (WGS) entry which is preliminary data.</text>
</comment>
<dbReference type="SUPFAM" id="SSF111369">
    <property type="entry name" value="HlyD-like secretion proteins"/>
    <property type="match status" value="1"/>
</dbReference>
<dbReference type="RefSeq" id="WP_229201558.1">
    <property type="nucleotide sequence ID" value="NZ_QGGO01000027.1"/>
</dbReference>
<dbReference type="Gene3D" id="2.40.30.170">
    <property type="match status" value="1"/>
</dbReference>
<evidence type="ECO:0000256" key="2">
    <source>
        <dbReference type="ARBA" id="ARBA00022448"/>
    </source>
</evidence>
<dbReference type="NCBIfam" id="TIGR01730">
    <property type="entry name" value="RND_mfp"/>
    <property type="match status" value="1"/>
</dbReference>
<comment type="similarity">
    <text evidence="1">Belongs to the membrane fusion protein (MFP) (TC 8.A.1) family.</text>
</comment>
<dbReference type="PANTHER" id="PTHR30097">
    <property type="entry name" value="CATION EFFLUX SYSTEM PROTEIN CUSB"/>
    <property type="match status" value="1"/>
</dbReference>
<sequence length="418" mass="47151">MKNIIIISIFKKVIKAIYSIILTLFNKTFFRMKTPSFGEGLGVRLLLISSLILCWACGSKPTTEQVSEAKNTEENTVTLTAAQRKNTEIVTGSLERKNISSIIKLNGKIDVPPQNMVSVSMPLGGYLKSSKLLPGMFVRKGEIIATMEDQQYIQLQQDYLINQSKLFFVEKEYQRQKELNQSQASSDKVFQQAESEYRMLKINLSALAEKLKLININPKTLTEGNLSKSVHIYSAINGFVSKVNVNIGKYVNPSDILFELVNPTDIHLNLSVFEKDLNKLSIGQKVIAYTNNQPNKKHQCEIILISKDLSPEHIADVHCHFENYDKNLLPGMYMNAEIEVKNNSALTLPEDAVVNFEGKDFIFIEDKTNQFSIIEVKVGNKEGGFIEILNGEAFTNKSIVTKGAYTLLMKMKNMTEEE</sequence>
<protein>
    <submittedName>
        <fullName evidence="3">Cobalt-zinc-cadmium efflux system membrane fusion protein</fullName>
    </submittedName>
</protein>
<dbReference type="PANTHER" id="PTHR30097:SF4">
    <property type="entry name" value="SLR6042 PROTEIN"/>
    <property type="match status" value="1"/>
</dbReference>